<keyword evidence="2" id="KW-1185">Reference proteome</keyword>
<accession>A0ABQ1GCW3</accession>
<comment type="caution">
    <text evidence="1">The sequence shown here is derived from an EMBL/GenBank/DDBJ whole genome shotgun (WGS) entry which is preliminary data.</text>
</comment>
<name>A0ABQ1GCW3_9GAMM</name>
<dbReference type="Proteomes" id="UP000620046">
    <property type="component" value="Unassembled WGS sequence"/>
</dbReference>
<dbReference type="EMBL" id="BMJA01000002">
    <property type="protein sequence ID" value="GGA41043.1"/>
    <property type="molecule type" value="Genomic_DNA"/>
</dbReference>
<sequence length="157" mass="16933">MKTLSVLDLFSKLAAAGTPVEFQNALAEHIEKAFDADPLPRSGKGAFRVVRLDDVELPSKQGESSESGPIVVWHDLSLAEAEKRLSMSGNFSLLVALIDPEGGNFATDFAAATREDCDIYIVGESSNPDIQKIIEDRLGYATMMGSLGIQITGLRFT</sequence>
<dbReference type="RefSeq" id="WP_188795539.1">
    <property type="nucleotide sequence ID" value="NZ_BMJA01000002.1"/>
</dbReference>
<evidence type="ECO:0000313" key="2">
    <source>
        <dbReference type="Proteomes" id="UP000620046"/>
    </source>
</evidence>
<gene>
    <name evidence="1" type="ORF">GCM10010981_32800</name>
</gene>
<proteinExistence type="predicted"/>
<protein>
    <submittedName>
        <fullName evidence="1">Uncharacterized protein</fullName>
    </submittedName>
</protein>
<reference evidence="2" key="1">
    <citation type="journal article" date="2019" name="Int. J. Syst. Evol. Microbiol.">
        <title>The Global Catalogue of Microorganisms (GCM) 10K type strain sequencing project: providing services to taxonomists for standard genome sequencing and annotation.</title>
        <authorList>
            <consortium name="The Broad Institute Genomics Platform"/>
            <consortium name="The Broad Institute Genome Sequencing Center for Infectious Disease"/>
            <person name="Wu L."/>
            <person name="Ma J."/>
        </authorList>
    </citation>
    <scope>NUCLEOTIDE SEQUENCE [LARGE SCALE GENOMIC DNA]</scope>
    <source>
        <strain evidence="2">CGMCC 1.15439</strain>
    </source>
</reference>
<organism evidence="1 2">
    <name type="scientific">Dyella nitratireducens</name>
    <dbReference type="NCBI Taxonomy" id="1849580"/>
    <lineage>
        <taxon>Bacteria</taxon>
        <taxon>Pseudomonadati</taxon>
        <taxon>Pseudomonadota</taxon>
        <taxon>Gammaproteobacteria</taxon>
        <taxon>Lysobacterales</taxon>
        <taxon>Rhodanobacteraceae</taxon>
        <taxon>Dyella</taxon>
    </lineage>
</organism>
<evidence type="ECO:0000313" key="1">
    <source>
        <dbReference type="EMBL" id="GGA41043.1"/>
    </source>
</evidence>